<dbReference type="InterPro" id="IPR016024">
    <property type="entry name" value="ARM-type_fold"/>
</dbReference>
<dbReference type="InterPro" id="IPR009056">
    <property type="entry name" value="Cyt_c-like_dom"/>
</dbReference>
<evidence type="ECO:0000313" key="7">
    <source>
        <dbReference type="EMBL" id="XBH07678.1"/>
    </source>
</evidence>
<evidence type="ECO:0000256" key="2">
    <source>
        <dbReference type="ARBA" id="ARBA00022723"/>
    </source>
</evidence>
<accession>A0AAU7CRS8</accession>
<keyword evidence="1 4" id="KW-0349">Heme</keyword>
<feature type="domain" description="Cytochrome c" evidence="6">
    <location>
        <begin position="899"/>
        <end position="1032"/>
    </location>
</feature>
<name>A0AAU7CRS8_9BACT</name>
<dbReference type="GO" id="GO:0020037">
    <property type="term" value="F:heme binding"/>
    <property type="evidence" value="ECO:0007669"/>
    <property type="project" value="InterPro"/>
</dbReference>
<organism evidence="7">
    <name type="scientific">Singulisphaera sp. Ch08</name>
    <dbReference type="NCBI Taxonomy" id="3120278"/>
    <lineage>
        <taxon>Bacteria</taxon>
        <taxon>Pseudomonadati</taxon>
        <taxon>Planctomycetota</taxon>
        <taxon>Planctomycetia</taxon>
        <taxon>Isosphaerales</taxon>
        <taxon>Isosphaeraceae</taxon>
        <taxon>Singulisphaera</taxon>
    </lineage>
</organism>
<dbReference type="Gene3D" id="1.25.10.10">
    <property type="entry name" value="Leucine-rich Repeat Variant"/>
    <property type="match status" value="2"/>
</dbReference>
<evidence type="ECO:0000256" key="4">
    <source>
        <dbReference type="PROSITE-ProRule" id="PRU00433"/>
    </source>
</evidence>
<dbReference type="AlphaFoldDB" id="A0AAU7CRS8"/>
<dbReference type="PANTHER" id="PTHR33546">
    <property type="entry name" value="LARGE, MULTIFUNCTIONAL SECRETED PROTEIN-RELATED"/>
    <property type="match status" value="1"/>
</dbReference>
<dbReference type="Pfam" id="PF23500">
    <property type="entry name" value="DUF7133"/>
    <property type="match status" value="1"/>
</dbReference>
<dbReference type="InterPro" id="IPR036909">
    <property type="entry name" value="Cyt_c-like_dom_sf"/>
</dbReference>
<dbReference type="SUPFAM" id="SSF48371">
    <property type="entry name" value="ARM repeat"/>
    <property type="match status" value="1"/>
</dbReference>
<evidence type="ECO:0000256" key="5">
    <source>
        <dbReference type="SAM" id="MobiDB-lite"/>
    </source>
</evidence>
<dbReference type="InterPro" id="IPR011989">
    <property type="entry name" value="ARM-like"/>
</dbReference>
<dbReference type="InterPro" id="IPR013427">
    <property type="entry name" value="Haem-bd_dom_put"/>
</dbReference>
<sequence>MTIGVHLETPTPRRWRVLNKLGLSKLNASLALIIALCLGVAVMAQDPKESAKPEAATPPPEGPLSPEQARQSFQSQPGLRVELVASEPLIASPVAMAFDEGGRLYVAENRGYPTGPGEGRPAIGRIALLEDTDGDGTMDMRSEFAEGLTYPNGVLPWRGGLIVTCAPEVLYLRDTDGDGKADERRVLFTGFDTKGSTQLRVSHPTLSIDNWVYVTSGLQGGKVHAPSVPDSDSVSLSRTDFRFRPDGTSGEAADGGSQFGITFDEFGRRFICYNRVQVQHVVLSSKTLRRNPHLAFSGTVQNCPAETVAEPLRGHGAAAKLFPISRNVTTADSHAGTFTAACAVTVFRGDGLPDAYRGLVFSCDPTGNLVHVDRLDPQGATFAAYPAIKGAEFLASRDNWCRPVFLASGPDGALYVCDMYRKTIEHPDYLPVEIRKRTDFEGGKGMGRIWRVVRDDLSPDQLKARRKVTLANATTKELCDTLRTQVGWRRDTAHRLLLERKDQEAVEPLRAILANSEADPVAVVHALHLLEAFNALTDETLRPLLKHRAAPVREHALKLVETRLSKHQEWLADILPCADDKDPRVRFQTAITLGEISAGKAPTEEAPAIAQALARIAVRDGSDRWLRAVVFSSLSGRETLFLTALQQRPRDSSPPAPELLKEFGRLLGDSQPTEAWPGLIRPILADQSSFSPAEQAALLTGLCEAGRGRLKGGQTGSILDSVIGHDPENQASEGAARKLVAAMNEAALDQARPVEERAAAVGLLAFADFAQGGETLLALLARQDSREIQVAAVRALGVQRDDRVAEALLEPGRFASFSPAVRDEVLSALISQSQHIPGLLNALESGRVSSGVIDALRRRQLTQSRDPKIRERANAIFGAVAGDRAKVYDEFKDVVSLTSDPVKGQVVFRRECASCHRLDREGSTVGPDLFGIRNQEKPAILLHILVPDHEITQGFAAYTVATKDGRVLTGLIASETPTSLTLRQPLGKEDTILRTEVEELAASKQSLMPQGLEKNISKQEFADLLAYLKGEGALDRPKEEPAR</sequence>
<dbReference type="Gene3D" id="2.120.10.30">
    <property type="entry name" value="TolB, C-terminal domain"/>
    <property type="match status" value="1"/>
</dbReference>
<dbReference type="EMBL" id="CP155447">
    <property type="protein sequence ID" value="XBH07678.1"/>
    <property type="molecule type" value="Genomic_DNA"/>
</dbReference>
<evidence type="ECO:0000256" key="3">
    <source>
        <dbReference type="ARBA" id="ARBA00023004"/>
    </source>
</evidence>
<dbReference type="PANTHER" id="PTHR33546:SF1">
    <property type="entry name" value="LARGE, MULTIFUNCTIONAL SECRETED PROTEIN"/>
    <property type="match status" value="1"/>
</dbReference>
<dbReference type="InterPro" id="IPR055557">
    <property type="entry name" value="DUF7133"/>
</dbReference>
<dbReference type="RefSeq" id="WP_406700518.1">
    <property type="nucleotide sequence ID" value="NZ_CP155447.1"/>
</dbReference>
<reference evidence="7" key="1">
    <citation type="submission" date="2024-05" db="EMBL/GenBank/DDBJ databases">
        <title>Planctomycetes of the genus Singulisphaera possess chitinolytic capabilities.</title>
        <authorList>
            <person name="Ivanova A."/>
        </authorList>
    </citation>
    <scope>NUCLEOTIDE SEQUENCE</scope>
    <source>
        <strain evidence="7">Ch08T</strain>
    </source>
</reference>
<gene>
    <name evidence="7" type="ORF">V5E97_17060</name>
</gene>
<dbReference type="GO" id="GO:0046872">
    <property type="term" value="F:metal ion binding"/>
    <property type="evidence" value="ECO:0007669"/>
    <property type="project" value="UniProtKB-KW"/>
</dbReference>
<dbReference type="InterPro" id="IPR011042">
    <property type="entry name" value="6-blade_b-propeller_TolB-like"/>
</dbReference>
<dbReference type="GO" id="GO:0009055">
    <property type="term" value="F:electron transfer activity"/>
    <property type="evidence" value="ECO:0007669"/>
    <property type="project" value="InterPro"/>
</dbReference>
<dbReference type="SUPFAM" id="SSF63829">
    <property type="entry name" value="Calcium-dependent phosphotriesterase"/>
    <property type="match status" value="1"/>
</dbReference>
<keyword evidence="2 4" id="KW-0479">Metal-binding</keyword>
<keyword evidence="3 4" id="KW-0408">Iron</keyword>
<evidence type="ECO:0000259" key="6">
    <source>
        <dbReference type="PROSITE" id="PS51007"/>
    </source>
</evidence>
<dbReference type="Pfam" id="PF13646">
    <property type="entry name" value="HEAT_2"/>
    <property type="match status" value="1"/>
</dbReference>
<dbReference type="NCBIfam" id="TIGR02603">
    <property type="entry name" value="CxxCH_TIGR02603"/>
    <property type="match status" value="1"/>
</dbReference>
<proteinExistence type="predicted"/>
<dbReference type="InterPro" id="IPR013428">
    <property type="entry name" value="Membrane-bound_put_N"/>
</dbReference>
<dbReference type="SUPFAM" id="SSF46626">
    <property type="entry name" value="Cytochrome c"/>
    <property type="match status" value="1"/>
</dbReference>
<feature type="region of interest" description="Disordered" evidence="5">
    <location>
        <begin position="49"/>
        <end position="75"/>
    </location>
</feature>
<protein>
    <submittedName>
        <fullName evidence="7">PVC-type heme-binding CxxCH protein</fullName>
    </submittedName>
</protein>
<dbReference type="NCBIfam" id="TIGR02604">
    <property type="entry name" value="Piru_Ver_Nterm"/>
    <property type="match status" value="1"/>
</dbReference>
<evidence type="ECO:0000256" key="1">
    <source>
        <dbReference type="ARBA" id="ARBA00022617"/>
    </source>
</evidence>
<dbReference type="PROSITE" id="PS51007">
    <property type="entry name" value="CYTC"/>
    <property type="match status" value="1"/>
</dbReference>
<dbReference type="Gene3D" id="1.10.760.10">
    <property type="entry name" value="Cytochrome c-like domain"/>
    <property type="match status" value="1"/>
</dbReference>